<evidence type="ECO:0000313" key="2">
    <source>
        <dbReference type="EMBL" id="MEE7457688.1"/>
    </source>
</evidence>
<protein>
    <submittedName>
        <fullName evidence="2">Uncharacterized protein</fullName>
    </submittedName>
</protein>
<proteinExistence type="predicted"/>
<accession>A0ABU7TBH3</accession>
<evidence type="ECO:0000313" key="3">
    <source>
        <dbReference type="Proteomes" id="UP001349262"/>
    </source>
</evidence>
<name>A0ABU7TBH3_9HYPH</name>
<evidence type="ECO:0000256" key="1">
    <source>
        <dbReference type="SAM" id="SignalP"/>
    </source>
</evidence>
<keyword evidence="1" id="KW-0732">Signal</keyword>
<sequence>MKPVTLAVLGSALAPFLALPPAHAQTRPPATRVICAEAMATVKEQGDVVLSLGGRPPERFVRDRSFCELTEIAELRFVPTRDNPQCPIGYRCREPDYGDWNWDPN</sequence>
<organism evidence="2 3">
    <name type="scientific">Methylobacterium radiotolerans</name>
    <dbReference type="NCBI Taxonomy" id="31998"/>
    <lineage>
        <taxon>Bacteria</taxon>
        <taxon>Pseudomonadati</taxon>
        <taxon>Pseudomonadota</taxon>
        <taxon>Alphaproteobacteria</taxon>
        <taxon>Hyphomicrobiales</taxon>
        <taxon>Methylobacteriaceae</taxon>
        <taxon>Methylobacterium</taxon>
    </lineage>
</organism>
<gene>
    <name evidence="2" type="ORF">MRSR164_13165</name>
</gene>
<comment type="caution">
    <text evidence="2">The sequence shown here is derived from an EMBL/GenBank/DDBJ whole genome shotgun (WGS) entry which is preliminary data.</text>
</comment>
<dbReference type="EMBL" id="MLBY01000004">
    <property type="protein sequence ID" value="MEE7457688.1"/>
    <property type="molecule type" value="Genomic_DNA"/>
</dbReference>
<feature type="chain" id="PRO_5046866891" evidence="1">
    <location>
        <begin position="25"/>
        <end position="105"/>
    </location>
</feature>
<reference evidence="2 3" key="1">
    <citation type="journal article" date="2012" name="Genet. Mol. Biol.">
        <title>Analysis of 16S rRNA and mxaF genes revealing insights into Methylobacterium niche-specific plant association.</title>
        <authorList>
            <person name="Dourado M.N."/>
            <person name="Andreote F.D."/>
            <person name="Dini-Andreote F."/>
            <person name="Conti R."/>
            <person name="Araujo J.M."/>
            <person name="Araujo W.L."/>
        </authorList>
    </citation>
    <scope>NUCLEOTIDE SEQUENCE [LARGE SCALE GENOMIC DNA]</scope>
    <source>
        <strain evidence="2 3">SR1.6/4</strain>
    </source>
</reference>
<feature type="signal peptide" evidence="1">
    <location>
        <begin position="1"/>
        <end position="24"/>
    </location>
</feature>
<keyword evidence="3" id="KW-1185">Reference proteome</keyword>
<dbReference type="Proteomes" id="UP001349262">
    <property type="component" value="Unassembled WGS sequence"/>
</dbReference>